<proteinExistence type="predicted"/>
<evidence type="ECO:0000313" key="2">
    <source>
        <dbReference type="Proteomes" id="UP000321746"/>
    </source>
</evidence>
<keyword evidence="2" id="KW-1185">Reference proteome</keyword>
<accession>A0A511XLN1</accession>
<evidence type="ECO:0000313" key="1">
    <source>
        <dbReference type="EMBL" id="GEN63855.1"/>
    </source>
</evidence>
<gene>
    <name evidence="1" type="ORF">AOE01nite_20790</name>
</gene>
<dbReference type="Proteomes" id="UP000321746">
    <property type="component" value="Unassembled WGS sequence"/>
</dbReference>
<comment type="caution">
    <text evidence="1">The sequence shown here is derived from an EMBL/GenBank/DDBJ whole genome shotgun (WGS) entry which is preliminary data.</text>
</comment>
<protein>
    <submittedName>
        <fullName evidence="1">Uncharacterized protein</fullName>
    </submittedName>
</protein>
<sequence>MRQDLFTGLCPFSGRRRTLLNLMFVLRIQGRDKAPGRNARFCVGTSEGYRSKKIAGS</sequence>
<reference evidence="1 2" key="1">
    <citation type="submission" date="2019-07" db="EMBL/GenBank/DDBJ databases">
        <title>Whole genome shotgun sequence of Acetobacter oeni NBRC 105207.</title>
        <authorList>
            <person name="Hosoyama A."/>
            <person name="Uohara A."/>
            <person name="Ohji S."/>
            <person name="Ichikawa N."/>
        </authorList>
    </citation>
    <scope>NUCLEOTIDE SEQUENCE [LARGE SCALE GENOMIC DNA]</scope>
    <source>
        <strain evidence="1 2">NBRC 105207</strain>
    </source>
</reference>
<name>A0A511XLN1_9PROT</name>
<dbReference type="EMBL" id="BJYG01000027">
    <property type="protein sequence ID" value="GEN63855.1"/>
    <property type="molecule type" value="Genomic_DNA"/>
</dbReference>
<organism evidence="1 2">
    <name type="scientific">Acetobacter oeni</name>
    <dbReference type="NCBI Taxonomy" id="304077"/>
    <lineage>
        <taxon>Bacteria</taxon>
        <taxon>Pseudomonadati</taxon>
        <taxon>Pseudomonadota</taxon>
        <taxon>Alphaproteobacteria</taxon>
        <taxon>Acetobacterales</taxon>
        <taxon>Acetobacteraceae</taxon>
        <taxon>Acetobacter</taxon>
    </lineage>
</organism>
<dbReference type="AlphaFoldDB" id="A0A511XLN1"/>